<sequence length="90" mass="10008">MRRDAEVMSRASRRVQVTVPAAGARHRRRFALQPQNPVQPGTTSLLNKDECPSPIPLERSSPLDVPFEMYACFPAYLACSACQEPQSPSH</sequence>
<accession>A0ACC0JJI0</accession>
<organism evidence="1 2">
    <name type="scientific">Choristoneura fumiferana</name>
    <name type="common">Spruce budworm moth</name>
    <name type="synonym">Archips fumiferana</name>
    <dbReference type="NCBI Taxonomy" id="7141"/>
    <lineage>
        <taxon>Eukaryota</taxon>
        <taxon>Metazoa</taxon>
        <taxon>Ecdysozoa</taxon>
        <taxon>Arthropoda</taxon>
        <taxon>Hexapoda</taxon>
        <taxon>Insecta</taxon>
        <taxon>Pterygota</taxon>
        <taxon>Neoptera</taxon>
        <taxon>Endopterygota</taxon>
        <taxon>Lepidoptera</taxon>
        <taxon>Glossata</taxon>
        <taxon>Ditrysia</taxon>
        <taxon>Tortricoidea</taxon>
        <taxon>Tortricidae</taxon>
        <taxon>Tortricinae</taxon>
        <taxon>Choristoneura</taxon>
    </lineage>
</organism>
<reference evidence="1 2" key="1">
    <citation type="journal article" date="2022" name="Genome Biol. Evol.">
        <title>The Spruce Budworm Genome: Reconstructing the Evolutionary History of Antifreeze Proteins.</title>
        <authorList>
            <person name="Beliveau C."/>
            <person name="Gagne P."/>
            <person name="Picq S."/>
            <person name="Vernygora O."/>
            <person name="Keeling C.I."/>
            <person name="Pinkney K."/>
            <person name="Doucet D."/>
            <person name="Wen F."/>
            <person name="Johnston J.S."/>
            <person name="Maaroufi H."/>
            <person name="Boyle B."/>
            <person name="Laroche J."/>
            <person name="Dewar K."/>
            <person name="Juretic N."/>
            <person name="Blackburn G."/>
            <person name="Nisole A."/>
            <person name="Brunet B."/>
            <person name="Brandao M."/>
            <person name="Lumley L."/>
            <person name="Duan J."/>
            <person name="Quan G."/>
            <person name="Lucarotti C.J."/>
            <person name="Roe A.D."/>
            <person name="Sperling F.A.H."/>
            <person name="Levesque R.C."/>
            <person name="Cusson M."/>
        </authorList>
    </citation>
    <scope>NUCLEOTIDE SEQUENCE [LARGE SCALE GENOMIC DNA]</scope>
    <source>
        <strain evidence="1">Glfc:IPQL:Cfum</strain>
    </source>
</reference>
<comment type="caution">
    <text evidence="1">The sequence shown here is derived from an EMBL/GenBank/DDBJ whole genome shotgun (WGS) entry which is preliminary data.</text>
</comment>
<protein>
    <submittedName>
        <fullName evidence="1">Uncharacterized protein</fullName>
    </submittedName>
</protein>
<evidence type="ECO:0000313" key="1">
    <source>
        <dbReference type="EMBL" id="KAI8424287.1"/>
    </source>
</evidence>
<dbReference type="EMBL" id="CM046104">
    <property type="protein sequence ID" value="KAI8424287.1"/>
    <property type="molecule type" value="Genomic_DNA"/>
</dbReference>
<evidence type="ECO:0000313" key="2">
    <source>
        <dbReference type="Proteomes" id="UP001064048"/>
    </source>
</evidence>
<keyword evidence="2" id="KW-1185">Reference proteome</keyword>
<gene>
    <name evidence="1" type="ORF">MSG28_002837</name>
</gene>
<dbReference type="Proteomes" id="UP001064048">
    <property type="component" value="Chromosome 4"/>
</dbReference>
<name>A0ACC0JJI0_CHOFU</name>
<proteinExistence type="predicted"/>